<proteinExistence type="inferred from homology"/>
<dbReference type="GO" id="GO:0016853">
    <property type="term" value="F:isomerase activity"/>
    <property type="evidence" value="ECO:0007669"/>
    <property type="project" value="UniProtKB-KW"/>
</dbReference>
<feature type="domain" description="UDP-N-acetylglucosamine 2-epimerase" evidence="2">
    <location>
        <begin position="2"/>
        <end position="67"/>
    </location>
</feature>
<dbReference type="PANTHER" id="PTHR43174">
    <property type="entry name" value="UDP-N-ACETYLGLUCOSAMINE 2-EPIMERASE"/>
    <property type="match status" value="1"/>
</dbReference>
<sequence length="72" mass="7836">MLQVPCVTLRENTERPVTVTVGTNYLIGTDPDRIMETVTEILSGQGKQGEIPPLWDGQAGDRIVRILADSAV</sequence>
<dbReference type="PANTHER" id="PTHR43174:SF1">
    <property type="entry name" value="UDP-N-ACETYLGLUCOSAMINE 2-EPIMERASE"/>
    <property type="match status" value="1"/>
</dbReference>
<protein>
    <recommendedName>
        <fullName evidence="2">UDP-N-acetylglucosamine 2-epimerase domain-containing protein</fullName>
    </recommendedName>
</protein>
<comment type="similarity">
    <text evidence="1">Belongs to the UDP-N-acetylglucosamine 2-epimerase family.</text>
</comment>
<name>A0A915TZL6_9BACT</name>
<dbReference type="EMBL" id="AP024233">
    <property type="protein sequence ID" value="BCO07667.1"/>
    <property type="molecule type" value="Genomic_DNA"/>
</dbReference>
<evidence type="ECO:0000259" key="2">
    <source>
        <dbReference type="Pfam" id="PF02350"/>
    </source>
</evidence>
<dbReference type="InterPro" id="IPR029767">
    <property type="entry name" value="WecB-like"/>
</dbReference>
<dbReference type="Proteomes" id="UP001063350">
    <property type="component" value="Chromosome"/>
</dbReference>
<organism evidence="3 4">
    <name type="scientific">Desulfolithobacter dissulfuricans</name>
    <dbReference type="NCBI Taxonomy" id="2795293"/>
    <lineage>
        <taxon>Bacteria</taxon>
        <taxon>Pseudomonadati</taxon>
        <taxon>Thermodesulfobacteriota</taxon>
        <taxon>Desulfobulbia</taxon>
        <taxon>Desulfobulbales</taxon>
        <taxon>Desulfobulbaceae</taxon>
        <taxon>Desulfolithobacter</taxon>
    </lineage>
</organism>
<reference evidence="3" key="1">
    <citation type="submission" date="2020-12" db="EMBL/GenBank/DDBJ databases">
        <title>Desulfobium dissulfuricans gen. nov., sp. nov., a novel mesophilic, sulfate-reducing bacterium isolated from a deep-sea hydrothermal vent.</title>
        <authorList>
            <person name="Hashimoto Y."/>
            <person name="Tame A."/>
            <person name="Sawayama S."/>
            <person name="Miyazaki J."/>
            <person name="Takai K."/>
            <person name="Nakagawa S."/>
        </authorList>
    </citation>
    <scope>NUCLEOTIDE SEQUENCE</scope>
    <source>
        <strain evidence="3">GF1</strain>
    </source>
</reference>
<dbReference type="Gene3D" id="3.40.50.2000">
    <property type="entry name" value="Glycogen Phosphorylase B"/>
    <property type="match status" value="1"/>
</dbReference>
<dbReference type="InterPro" id="IPR003331">
    <property type="entry name" value="UDP_GlcNAc_Epimerase_2_dom"/>
</dbReference>
<keyword evidence="1" id="KW-0413">Isomerase</keyword>
<dbReference type="AlphaFoldDB" id="A0A915TZL6"/>
<gene>
    <name evidence="3" type="ORF">GF1_00430</name>
</gene>
<dbReference type="KEGG" id="ddu:GF1_00430"/>
<evidence type="ECO:0000313" key="3">
    <source>
        <dbReference type="EMBL" id="BCO07667.1"/>
    </source>
</evidence>
<dbReference type="Pfam" id="PF02350">
    <property type="entry name" value="Epimerase_2"/>
    <property type="match status" value="1"/>
</dbReference>
<keyword evidence="4" id="KW-1185">Reference proteome</keyword>
<accession>A0A915TZL6</accession>
<evidence type="ECO:0000313" key="4">
    <source>
        <dbReference type="Proteomes" id="UP001063350"/>
    </source>
</evidence>
<evidence type="ECO:0000256" key="1">
    <source>
        <dbReference type="RuleBase" id="RU003513"/>
    </source>
</evidence>
<dbReference type="SUPFAM" id="SSF53756">
    <property type="entry name" value="UDP-Glycosyltransferase/glycogen phosphorylase"/>
    <property type="match status" value="1"/>
</dbReference>